<evidence type="ECO:0000313" key="5">
    <source>
        <dbReference type="Proteomes" id="UP000580568"/>
    </source>
</evidence>
<dbReference type="GO" id="GO:0046872">
    <property type="term" value="F:metal ion binding"/>
    <property type="evidence" value="ECO:0007669"/>
    <property type="project" value="UniProtKB-KW"/>
</dbReference>
<dbReference type="GO" id="GO:0017040">
    <property type="term" value="F:N-acylsphingosine amidohydrolase activity"/>
    <property type="evidence" value="ECO:0007669"/>
    <property type="project" value="UniProtKB-UniRule"/>
</dbReference>
<dbReference type="Pfam" id="PF04734">
    <property type="entry name" value="Ceramidase_alk"/>
    <property type="match status" value="1"/>
</dbReference>
<comment type="similarity">
    <text evidence="2">Belongs to the neutral ceramidase family.</text>
</comment>
<dbReference type="GO" id="GO:0005576">
    <property type="term" value="C:extracellular region"/>
    <property type="evidence" value="ECO:0007669"/>
    <property type="project" value="TreeGrafter"/>
</dbReference>
<reference evidence="4 5" key="1">
    <citation type="submission" date="2020-07" db="EMBL/GenBank/DDBJ databases">
        <title>A new beta-1,3-glucan-decomposing anaerobic bacterium isolated from anoxic soil subjected to biological soil disinfestation.</title>
        <authorList>
            <person name="Ueki A."/>
            <person name="Tonouchi A."/>
        </authorList>
    </citation>
    <scope>NUCLEOTIDE SEQUENCE [LARGE SCALE GENOMIC DNA]</scope>
    <source>
        <strain evidence="4 5">TW1</strain>
    </source>
</reference>
<evidence type="ECO:0000313" key="4">
    <source>
        <dbReference type="EMBL" id="GFP76366.1"/>
    </source>
</evidence>
<feature type="binding site" evidence="1">
    <location>
        <position position="87"/>
    </location>
    <ligand>
        <name>Zn(2+)</name>
        <dbReference type="ChEBI" id="CHEBI:29105"/>
    </ligand>
</feature>
<protein>
    <recommendedName>
        <fullName evidence="2">Neutral ceramidase</fullName>
        <ecNumber evidence="2">3.5.1.23</ecNumber>
    </recommendedName>
</protein>
<gene>
    <name evidence="4" type="ORF">bsdtw1_02468</name>
</gene>
<dbReference type="GO" id="GO:0042759">
    <property type="term" value="P:long-chain fatty acid biosynthetic process"/>
    <property type="evidence" value="ECO:0007669"/>
    <property type="project" value="TreeGrafter"/>
</dbReference>
<organism evidence="4 5">
    <name type="scientific">Clostridium fungisolvens</name>
    <dbReference type="NCBI Taxonomy" id="1604897"/>
    <lineage>
        <taxon>Bacteria</taxon>
        <taxon>Bacillati</taxon>
        <taxon>Bacillota</taxon>
        <taxon>Clostridia</taxon>
        <taxon>Eubacteriales</taxon>
        <taxon>Clostridiaceae</taxon>
        <taxon>Clostridium</taxon>
    </lineage>
</organism>
<keyword evidence="2" id="KW-0378">Hydrolase</keyword>
<sequence length="405" mass="45787">MKASFDKFDITPNYPVHMAGYSRKSKSIGVLDPIEINTLVIEMEKTPFVICIFDSIIIEESFVNNIKDEVNKTLHIPNENIIIGCIHTHSAPAFFKLAFEETSVEQDLTNQVKINIIQSIIRAYNNLEDSNIIFEKSMIEGLYGNRNQKDGYADKSVNVLKFYDKHNSLIGAFVNISVHPTILNGSNLMLSADLLGFVRQKLQDQLDCPVLICNGTCGDVSTRFYRKLSGIEELEYTSSSIVNQMKDKITSEVLNLNNLRIASTSMVSIFDAEKDDFNNSELKRLNEKSSNVSEAEKSYLKLLASRLEIKKSLSPYVLHLTSTIIKTDELMIITLPGDVNSYFAKHIRESIPNIEIILIGYSNAYVSYMVESKNYGKYFETFNTRLSRGVSDEFIDKVIEKAASL</sequence>
<dbReference type="EMBL" id="BLZR01000001">
    <property type="protein sequence ID" value="GFP76366.1"/>
    <property type="molecule type" value="Genomic_DNA"/>
</dbReference>
<comment type="cofactor">
    <cofactor evidence="1">
        <name>Zn(2+)</name>
        <dbReference type="ChEBI" id="CHEBI:29105"/>
    </cofactor>
    <text evidence="1">Binds 1 zinc ion per subunit.</text>
</comment>
<proteinExistence type="inferred from homology"/>
<comment type="caution">
    <text evidence="4">The sequence shown here is derived from an EMBL/GenBank/DDBJ whole genome shotgun (WGS) entry which is preliminary data.</text>
</comment>
<dbReference type="PANTHER" id="PTHR12670">
    <property type="entry name" value="CERAMIDASE"/>
    <property type="match status" value="1"/>
</dbReference>
<dbReference type="GO" id="GO:0046512">
    <property type="term" value="P:sphingosine biosynthetic process"/>
    <property type="evidence" value="ECO:0007669"/>
    <property type="project" value="TreeGrafter"/>
</dbReference>
<keyword evidence="2" id="KW-0746">Sphingolipid metabolism</keyword>
<dbReference type="PANTHER" id="PTHR12670:SF1">
    <property type="entry name" value="NEUTRAL CERAMIDASE"/>
    <property type="match status" value="1"/>
</dbReference>
<dbReference type="AlphaFoldDB" id="A0A6V8SI02"/>
<dbReference type="GO" id="GO:0016020">
    <property type="term" value="C:membrane"/>
    <property type="evidence" value="ECO:0007669"/>
    <property type="project" value="GOC"/>
</dbReference>
<dbReference type="Proteomes" id="UP000580568">
    <property type="component" value="Unassembled WGS sequence"/>
</dbReference>
<dbReference type="InterPro" id="IPR031329">
    <property type="entry name" value="NEUT/ALK_ceramidase_N"/>
</dbReference>
<keyword evidence="1" id="KW-0862">Zinc</keyword>
<dbReference type="RefSeq" id="WP_183277800.1">
    <property type="nucleotide sequence ID" value="NZ_BLZR01000001.1"/>
</dbReference>
<feature type="domain" description="Neutral/alkaline non-lysosomal ceramidase N-terminal" evidence="3">
    <location>
        <begin position="8"/>
        <end position="198"/>
    </location>
</feature>
<dbReference type="EC" id="3.5.1.23" evidence="2"/>
<dbReference type="InterPro" id="IPR006823">
    <property type="entry name" value="Ceramidase_alk"/>
</dbReference>
<dbReference type="GO" id="GO:0046514">
    <property type="term" value="P:ceramide catabolic process"/>
    <property type="evidence" value="ECO:0007669"/>
    <property type="project" value="InterPro"/>
</dbReference>
<keyword evidence="2" id="KW-0443">Lipid metabolism</keyword>
<evidence type="ECO:0000256" key="2">
    <source>
        <dbReference type="RuleBase" id="RU366019"/>
    </source>
</evidence>
<accession>A0A6V8SI02</accession>
<evidence type="ECO:0000259" key="3">
    <source>
        <dbReference type="Pfam" id="PF04734"/>
    </source>
</evidence>
<feature type="binding site" evidence="1">
    <location>
        <position position="179"/>
    </location>
    <ligand>
        <name>Zn(2+)</name>
        <dbReference type="ChEBI" id="CHEBI:29105"/>
    </ligand>
</feature>
<name>A0A6V8SI02_9CLOT</name>
<keyword evidence="1" id="KW-0479">Metal-binding</keyword>
<evidence type="ECO:0000256" key="1">
    <source>
        <dbReference type="PIRSR" id="PIRSR606823-2"/>
    </source>
</evidence>
<keyword evidence="5" id="KW-1185">Reference proteome</keyword>
<comment type="catalytic activity">
    <reaction evidence="2">
        <text>an N-acylsphing-4-enine + H2O = sphing-4-enine + a fatty acid</text>
        <dbReference type="Rhea" id="RHEA:20856"/>
        <dbReference type="ChEBI" id="CHEBI:15377"/>
        <dbReference type="ChEBI" id="CHEBI:28868"/>
        <dbReference type="ChEBI" id="CHEBI:52639"/>
        <dbReference type="ChEBI" id="CHEBI:57756"/>
        <dbReference type="EC" id="3.5.1.23"/>
    </reaction>
</comment>